<evidence type="ECO:0000256" key="2">
    <source>
        <dbReference type="SAM" id="MobiDB-lite"/>
    </source>
</evidence>
<feature type="region of interest" description="Disordered" evidence="2">
    <location>
        <begin position="504"/>
        <end position="713"/>
    </location>
</feature>
<evidence type="ECO:0000313" key="6">
    <source>
        <dbReference type="Proteomes" id="UP001578633"/>
    </source>
</evidence>
<evidence type="ECO:0000256" key="1">
    <source>
        <dbReference type="ARBA" id="ARBA00007447"/>
    </source>
</evidence>
<keyword evidence="3" id="KW-0472">Membrane</keyword>
<dbReference type="InterPro" id="IPR034164">
    <property type="entry name" value="Pepsin-like_dom"/>
</dbReference>
<proteinExistence type="inferred from homology"/>
<dbReference type="Pfam" id="PF00026">
    <property type="entry name" value="Asp"/>
    <property type="match status" value="1"/>
</dbReference>
<dbReference type="InterPro" id="IPR001461">
    <property type="entry name" value="Aspartic_peptidase_A1"/>
</dbReference>
<dbReference type="EMBL" id="JBHGVX010000003">
    <property type="protein sequence ID" value="KAL1797937.1"/>
    <property type="molecule type" value="Genomic_DNA"/>
</dbReference>
<dbReference type="CDD" id="cd05471">
    <property type="entry name" value="pepsin_like"/>
    <property type="match status" value="1"/>
</dbReference>
<gene>
    <name evidence="5" type="ORF">ACET3X_004543</name>
</gene>
<name>A0ABR3UNV0_9PLEO</name>
<evidence type="ECO:0000313" key="5">
    <source>
        <dbReference type="EMBL" id="KAL1797937.1"/>
    </source>
</evidence>
<feature type="compositionally biased region" description="Polar residues" evidence="2">
    <location>
        <begin position="663"/>
        <end position="692"/>
    </location>
</feature>
<dbReference type="InterPro" id="IPR021109">
    <property type="entry name" value="Peptidase_aspartic_dom_sf"/>
</dbReference>
<feature type="transmembrane region" description="Helical" evidence="3">
    <location>
        <begin position="444"/>
        <end position="467"/>
    </location>
</feature>
<accession>A0ABR3UNV0</accession>
<evidence type="ECO:0000259" key="4">
    <source>
        <dbReference type="PROSITE" id="PS51767"/>
    </source>
</evidence>
<dbReference type="PANTHER" id="PTHR47965">
    <property type="entry name" value="ASPARTYL PROTEASE-RELATED"/>
    <property type="match status" value="1"/>
</dbReference>
<feature type="compositionally biased region" description="Basic and acidic residues" evidence="2">
    <location>
        <begin position="695"/>
        <end position="707"/>
    </location>
</feature>
<dbReference type="RefSeq" id="XP_069308521.1">
    <property type="nucleotide sequence ID" value="XM_069450759.1"/>
</dbReference>
<evidence type="ECO:0000256" key="3">
    <source>
        <dbReference type="SAM" id="Phobius"/>
    </source>
</evidence>
<organism evidence="5 6">
    <name type="scientific">Alternaria dauci</name>
    <dbReference type="NCBI Taxonomy" id="48095"/>
    <lineage>
        <taxon>Eukaryota</taxon>
        <taxon>Fungi</taxon>
        <taxon>Dikarya</taxon>
        <taxon>Ascomycota</taxon>
        <taxon>Pezizomycotina</taxon>
        <taxon>Dothideomycetes</taxon>
        <taxon>Pleosporomycetidae</taxon>
        <taxon>Pleosporales</taxon>
        <taxon>Pleosporineae</taxon>
        <taxon>Pleosporaceae</taxon>
        <taxon>Alternaria</taxon>
        <taxon>Alternaria sect. Porri</taxon>
    </lineage>
</organism>
<dbReference type="SUPFAM" id="SSF50630">
    <property type="entry name" value="Acid proteases"/>
    <property type="match status" value="1"/>
</dbReference>
<dbReference type="CDD" id="cd12087">
    <property type="entry name" value="TM_EGFR-like"/>
    <property type="match status" value="1"/>
</dbReference>
<dbReference type="PROSITE" id="PS51767">
    <property type="entry name" value="PEPTIDASE_A1"/>
    <property type="match status" value="1"/>
</dbReference>
<dbReference type="GeneID" id="96084865"/>
<dbReference type="InterPro" id="IPR033121">
    <property type="entry name" value="PEPTIDASE_A1"/>
</dbReference>
<comment type="similarity">
    <text evidence="1">Belongs to the peptidase A1 family.</text>
</comment>
<dbReference type="Proteomes" id="UP001578633">
    <property type="component" value="Chromosome 3"/>
</dbReference>
<protein>
    <recommendedName>
        <fullName evidence="4">Peptidase A1 domain-containing protein</fullName>
    </recommendedName>
</protein>
<comment type="caution">
    <text evidence="5">The sequence shown here is derived from an EMBL/GenBank/DDBJ whole genome shotgun (WGS) entry which is preliminary data.</text>
</comment>
<reference evidence="5 6" key="1">
    <citation type="submission" date="2024-09" db="EMBL/GenBank/DDBJ databases">
        <title>T2T genomes of carrot and Alternaria dauci and their utility for understanding host-pathogen interaction during carrot leaf blight disease.</title>
        <authorList>
            <person name="Liu W."/>
            <person name="Xu S."/>
            <person name="Ou C."/>
            <person name="Liu X."/>
            <person name="Zhuang F."/>
            <person name="Deng X.W."/>
        </authorList>
    </citation>
    <scope>NUCLEOTIDE SEQUENCE [LARGE SCALE GENOMIC DNA]</scope>
    <source>
        <strain evidence="5 6">A2016</strain>
    </source>
</reference>
<dbReference type="PANTHER" id="PTHR47965:SF101">
    <property type="entry name" value="HYPOTHETICAL ASPARTYL PROTEASE (EUROFUNG)-RELATED"/>
    <property type="match status" value="1"/>
</dbReference>
<feature type="compositionally biased region" description="Polar residues" evidence="2">
    <location>
        <begin position="612"/>
        <end position="623"/>
    </location>
</feature>
<feature type="compositionally biased region" description="Low complexity" evidence="2">
    <location>
        <begin position="634"/>
        <end position="644"/>
    </location>
</feature>
<dbReference type="Gene3D" id="2.40.70.10">
    <property type="entry name" value="Acid Proteases"/>
    <property type="match status" value="2"/>
</dbReference>
<keyword evidence="3" id="KW-1133">Transmembrane helix</keyword>
<keyword evidence="3" id="KW-0812">Transmembrane</keyword>
<sequence length="713" mass="77784">MMFSNKRAENIQLPPTPYVLNPSGDWEGNDGRWSTFPINIGDDNTNSSNGQEFRVLISTSLGTTLVPQRVDWCDSPTEEECAANRGIVSFGNSQSLGFDDSKSPQWKEVGIYNFPLPEWYNISVEGDPNAVWGEDTVGLGVSSPQSFMLQNQYVAQYAISNFFMGSLGLAVGSTGPSGAFKPNFIENMYGSAKRIASRSFGYTAGAYYRNNNNGFLGSLVFGGYDRTRVSEQGGVSISMPSKQNNTLAVGITSITYKPDQELEANRISFTNRTGGFPATIDSTFPYLILPDEVCDEFVIAFGLTFDNDTQLYTVNDTSHEQNLRLDASVSFKVSANPNIESTEFASIVLPYSALDQQASWPFYSGQRRYLPIKRTENGKFVLGRTFLQEAYIIVDYEHQNFTVAPAAFPDPLPNPSLVTIFDRDYTGLPVPDDPGSGGGLSAGAIAGIVVGIVGAFIIVAVGVFFLWRKRRQAKKKTEEEAEKPSEIDTTYAGTEIKYRRISELTGSETLQSPKDSTTGYYNADHKSIPPISELSPDSTPAELYSPPPDGRDAVDYFAAGRTRRQGGTRDRDSSGNNTPRTPIAELPGEDAISSLPDKNEDPKPFQKPPHSRSPSDNSLSTNIDEVLAKKNAPEAEPGAPATAEEITRAKAGAQPGGTETAEESTMQRRPSHTRGLSDTTVQSDSTAVSQPTPEELERWARSEDDPNRPMSPT</sequence>
<feature type="compositionally biased region" description="Polar residues" evidence="2">
    <location>
        <begin position="504"/>
        <end position="520"/>
    </location>
</feature>
<keyword evidence="6" id="KW-1185">Reference proteome</keyword>
<feature type="domain" description="Peptidase A1" evidence="4">
    <location>
        <begin position="34"/>
        <end position="404"/>
    </location>
</feature>